<dbReference type="EMBL" id="JANAKD010000515">
    <property type="protein sequence ID" value="KAJ3493170.1"/>
    <property type="molecule type" value="Genomic_DNA"/>
</dbReference>
<accession>A0ACC1QVU9</accession>
<gene>
    <name evidence="1" type="ORF">NLG97_g4904</name>
</gene>
<evidence type="ECO:0000313" key="2">
    <source>
        <dbReference type="Proteomes" id="UP001148737"/>
    </source>
</evidence>
<organism evidence="1 2">
    <name type="scientific">Lecanicillium saksenae</name>
    <dbReference type="NCBI Taxonomy" id="468837"/>
    <lineage>
        <taxon>Eukaryota</taxon>
        <taxon>Fungi</taxon>
        <taxon>Dikarya</taxon>
        <taxon>Ascomycota</taxon>
        <taxon>Pezizomycotina</taxon>
        <taxon>Sordariomycetes</taxon>
        <taxon>Hypocreomycetidae</taxon>
        <taxon>Hypocreales</taxon>
        <taxon>Cordycipitaceae</taxon>
        <taxon>Lecanicillium</taxon>
    </lineage>
</organism>
<evidence type="ECO:0000313" key="1">
    <source>
        <dbReference type="EMBL" id="KAJ3493170.1"/>
    </source>
</evidence>
<comment type="caution">
    <text evidence="1">The sequence shown here is derived from an EMBL/GenBank/DDBJ whole genome shotgun (WGS) entry which is preliminary data.</text>
</comment>
<reference evidence="1" key="1">
    <citation type="submission" date="2022-07" db="EMBL/GenBank/DDBJ databases">
        <title>Genome Sequence of Lecanicillium saksenae.</title>
        <authorList>
            <person name="Buettner E."/>
        </authorList>
    </citation>
    <scope>NUCLEOTIDE SEQUENCE</scope>
    <source>
        <strain evidence="1">VT-O1</strain>
    </source>
</reference>
<name>A0ACC1QVU9_9HYPO</name>
<proteinExistence type="predicted"/>
<protein>
    <submittedName>
        <fullName evidence="1">Uncharacterized protein</fullName>
    </submittedName>
</protein>
<sequence length="433" mass="49429">MAHKTSTLPWENLTSVWETGFLRLSNTKYTNKPSSIAVKLPKFVPSYENIEEHSPPSSEFAKTLGECAITEAQQLKQRFAHVGKIAKPTDIIISDAVARRITPHLLQFRTFYDDNSALSLREPPPHSYKPVPLCTHNQGLDCGCILPLPYRRLLAFCPSAKTDDDENESSNGPGIRRYFAEIILSVLITENEMQPILSIVTSPYDILRNDYFVRAKRFTFLGPAIYRKVLYGAMCLYIILNALCELRETWDPAAKLLPWHDYRDTNLYQGLISGVKGRLQADSTDNIYQRLHQSFLEMPETWSLMPFKFKRLNLPPVRLKSDDHWTEHRLALGTMPFSSFAGSNKARRSEMEWLNSKFQGGSSAKFLHEKGLPMEIVNIIMALAEMDTWKFIVPDDPLNIGNRPVLLKYLQREDLERAAIIVLSGLPRTCPKI</sequence>
<keyword evidence="2" id="KW-1185">Reference proteome</keyword>
<dbReference type="Proteomes" id="UP001148737">
    <property type="component" value="Unassembled WGS sequence"/>
</dbReference>